<dbReference type="PROSITE" id="PS50879">
    <property type="entry name" value="RNASE_H_1"/>
    <property type="match status" value="1"/>
</dbReference>
<evidence type="ECO:0000259" key="1">
    <source>
        <dbReference type="PROSITE" id="PS50879"/>
    </source>
</evidence>
<dbReference type="GO" id="GO:0003676">
    <property type="term" value="F:nucleic acid binding"/>
    <property type="evidence" value="ECO:0007669"/>
    <property type="project" value="InterPro"/>
</dbReference>
<gene>
    <name evidence="3" type="ORF">AVEN_146508_1</name>
    <name evidence="2" type="ORF">AVEN_85831_1</name>
</gene>
<dbReference type="EMBL" id="BGPR01019151">
    <property type="protein sequence ID" value="GBN81110.1"/>
    <property type="molecule type" value="Genomic_DNA"/>
</dbReference>
<dbReference type="InterPro" id="IPR002156">
    <property type="entry name" value="RNaseH_domain"/>
</dbReference>
<dbReference type="CDD" id="cd09276">
    <property type="entry name" value="Rnase_HI_RT_non_LTR"/>
    <property type="match status" value="1"/>
</dbReference>
<dbReference type="OrthoDB" id="6127956at2759"/>
<evidence type="ECO:0000313" key="3">
    <source>
        <dbReference type="EMBL" id="GBN81119.1"/>
    </source>
</evidence>
<dbReference type="Gene3D" id="3.30.420.10">
    <property type="entry name" value="Ribonuclease H-like superfamily/Ribonuclease H"/>
    <property type="match status" value="1"/>
</dbReference>
<evidence type="ECO:0000313" key="4">
    <source>
        <dbReference type="Proteomes" id="UP000499080"/>
    </source>
</evidence>
<name>A0A4Y2S1M7_ARAVE</name>
<organism evidence="2 4">
    <name type="scientific">Araneus ventricosus</name>
    <name type="common">Orbweaver spider</name>
    <name type="synonym">Epeira ventricosa</name>
    <dbReference type="NCBI Taxonomy" id="182803"/>
    <lineage>
        <taxon>Eukaryota</taxon>
        <taxon>Metazoa</taxon>
        <taxon>Ecdysozoa</taxon>
        <taxon>Arthropoda</taxon>
        <taxon>Chelicerata</taxon>
        <taxon>Arachnida</taxon>
        <taxon>Araneae</taxon>
        <taxon>Araneomorphae</taxon>
        <taxon>Entelegynae</taxon>
        <taxon>Araneoidea</taxon>
        <taxon>Araneidae</taxon>
        <taxon>Araneus</taxon>
    </lineage>
</organism>
<protein>
    <recommendedName>
        <fullName evidence="1">RNase H type-1 domain-containing protein</fullName>
    </recommendedName>
</protein>
<evidence type="ECO:0000313" key="2">
    <source>
        <dbReference type="EMBL" id="GBN81110.1"/>
    </source>
</evidence>
<dbReference type="AlphaFoldDB" id="A0A4Y2S1M7"/>
<comment type="caution">
    <text evidence="2">The sequence shown here is derived from an EMBL/GenBank/DDBJ whole genome shotgun (WGS) entry which is preliminary data.</text>
</comment>
<proteinExistence type="predicted"/>
<dbReference type="Pfam" id="PF00075">
    <property type="entry name" value="RNase_H"/>
    <property type="match status" value="1"/>
</dbReference>
<dbReference type="GO" id="GO:0004523">
    <property type="term" value="F:RNA-DNA hybrid ribonuclease activity"/>
    <property type="evidence" value="ECO:0007669"/>
    <property type="project" value="InterPro"/>
</dbReference>
<dbReference type="Proteomes" id="UP000499080">
    <property type="component" value="Unassembled WGS sequence"/>
</dbReference>
<feature type="domain" description="RNase H type-1" evidence="1">
    <location>
        <begin position="104"/>
        <end position="231"/>
    </location>
</feature>
<sequence>MDQYQHLCRIAEKTWGINKNIRRLLYKTVIERTLCHGAAAWEHNMTSRLQKHLDSFQRLYITGLYITGAYRTTRTAAPQVVTGLQPPPLTNPTRRNLYPKNHRDSGAKAIYTDGSKTDESTGSAYCILKNYEIIASWQDKLDHSNSVFQDEILAIKMAIEAASSLHRPIKIWTDSLSSLMAILNPKSHHSMVREIQTLLLSHKHIHLRWFKAQVGYLGNECAEQLAKEAITKGYPFFLPKPLFYLKSEIRSAALSIWQDNWDNGETGRSTHDIEPKVSNKPVGWNREELMFVTGHGPFPSYLHRFNLRTHDNCSGGEKGDPMHYATKCWFTLSYHFQTPTVSLKLQWLKIILTNNLSRTRLRLLMRFICDEDNLIVEDNY</sequence>
<keyword evidence="4" id="KW-1185">Reference proteome</keyword>
<accession>A0A4Y2S1M7</accession>
<dbReference type="EMBL" id="BGPR01019152">
    <property type="protein sequence ID" value="GBN81119.1"/>
    <property type="molecule type" value="Genomic_DNA"/>
</dbReference>
<dbReference type="InterPro" id="IPR012337">
    <property type="entry name" value="RNaseH-like_sf"/>
</dbReference>
<dbReference type="SUPFAM" id="SSF53098">
    <property type="entry name" value="Ribonuclease H-like"/>
    <property type="match status" value="1"/>
</dbReference>
<reference evidence="2 4" key="1">
    <citation type="journal article" date="2019" name="Sci. Rep.">
        <title>Orb-weaving spider Araneus ventricosus genome elucidates the spidroin gene catalogue.</title>
        <authorList>
            <person name="Kono N."/>
            <person name="Nakamura H."/>
            <person name="Ohtoshi R."/>
            <person name="Moran D.A.P."/>
            <person name="Shinohara A."/>
            <person name="Yoshida Y."/>
            <person name="Fujiwara M."/>
            <person name="Mori M."/>
            <person name="Tomita M."/>
            <person name="Arakawa K."/>
        </authorList>
    </citation>
    <scope>NUCLEOTIDE SEQUENCE [LARGE SCALE GENOMIC DNA]</scope>
</reference>
<dbReference type="InterPro" id="IPR036397">
    <property type="entry name" value="RNaseH_sf"/>
</dbReference>